<dbReference type="STRING" id="128403.WA1_04760"/>
<evidence type="ECO:0000313" key="3">
    <source>
        <dbReference type="EMBL" id="KYC37824.1"/>
    </source>
</evidence>
<reference evidence="3 4" key="1">
    <citation type="journal article" date="2013" name="Genome Biol. Evol.">
        <title>Genomes of Stigonematalean cyanobacteria (subsection V) and the evolution of oxygenic photosynthesis from prokaryotes to plastids.</title>
        <authorList>
            <person name="Dagan T."/>
            <person name="Roettger M."/>
            <person name="Stucken K."/>
            <person name="Landan G."/>
            <person name="Koch R."/>
            <person name="Major P."/>
            <person name="Gould S.B."/>
            <person name="Goremykin V.V."/>
            <person name="Rippka R."/>
            <person name="Tandeau de Marsac N."/>
            <person name="Gugger M."/>
            <person name="Lockhart P.J."/>
            <person name="Allen J.F."/>
            <person name="Brune I."/>
            <person name="Maus I."/>
            <person name="Puhler A."/>
            <person name="Martin W.F."/>
        </authorList>
    </citation>
    <scope>NUCLEOTIDE SEQUENCE [LARGE SCALE GENOMIC DNA]</scope>
    <source>
        <strain evidence="3 4">PCC 7110</strain>
    </source>
</reference>
<dbReference type="SUPFAM" id="SSF52540">
    <property type="entry name" value="P-loop containing nucleoside triphosphate hydrolases"/>
    <property type="match status" value="1"/>
</dbReference>
<name>A0A139WZE1_9CYAN</name>
<feature type="domain" description="Orc1-like AAA ATPase" evidence="2">
    <location>
        <begin position="137"/>
        <end position="294"/>
    </location>
</feature>
<dbReference type="Gene3D" id="3.40.50.300">
    <property type="entry name" value="P-loop containing nucleotide triphosphate hydrolases"/>
    <property type="match status" value="1"/>
</dbReference>
<dbReference type="Gene3D" id="1.25.40.10">
    <property type="entry name" value="Tetratricopeptide repeat domain"/>
    <property type="match status" value="1"/>
</dbReference>
<dbReference type="InterPro" id="IPR041664">
    <property type="entry name" value="AAA_16"/>
</dbReference>
<dbReference type="InterPro" id="IPR011990">
    <property type="entry name" value="TPR-like_helical_dom_sf"/>
</dbReference>
<dbReference type="AlphaFoldDB" id="A0A139WZE1"/>
<dbReference type="RefSeq" id="WP_017743196.1">
    <property type="nucleotide sequence ID" value="NZ_KQ976354.1"/>
</dbReference>
<evidence type="ECO:0000313" key="4">
    <source>
        <dbReference type="Proteomes" id="UP000076925"/>
    </source>
</evidence>
<sequence>MFPRDFLAQMARNYELSKEQEEVFLLRYGEELNYHDIAKKLNTSEGACLKRMGQVYNKFKVSGSSRGKENRLRIFLVEQLQQGVTQSSLESTTFTETPQDPPVMTMVSPEIIVHQVTESRTTSSPIYENLPKRECTNFIGRRQELARLLELLSFEHPAHLISVDGVGGVGKTTLVLETAHLCLKASTPGSGVLTFKEITIPTFEAIIFTSAKQQYLKALRILPRLKRERNLRDIYRTIAHTLERPEISYRSPEDQLDLIRDSLKQQRTLLIVDNLETIEDKQELLSFVYDLPRTVKVILTTREQALFVPIRLESLGKEDALNLIAYQAEEKGVELKPDEIQLLYENTHGIPAAIVYTVGQLAAKYTLDYVLTKLKSADGDVARFCFKTSVEPLRGKPSHRILMTLSLFSKPVERETIAAIAMEDSIHTDEGLAKLQQLSLVRQQDARYSLHPLTREYAAAELTANPEFEQPVRSQWVKWYLKFSQEYGNIDEKKWYSEYSHLDLEWENLQDVMKWCREKRKYDDLLSFWRQIKGYTHVRGYWDDRLVWTDWLLEAAEERGERSTLAEILYDKGWTLTLTRQPKCLEEASALLQLAWELRNHQDITFQVELVARMVVLSIHQNKFDEAYDWMKIKQNMLKQSGLEELERQRQHIQTLYYQAKIFFLNEDYIQAKKLYQQALKQAKDIGWQRAEIAIQNWLADIAIEEGNLEVAQQILDRGFPLAEHNKDKHSIAFHQRSYAYLSQRQGNLEKARNWAKEAAFSFESLKMIPEATEMRTLLQNIGGVN</sequence>
<dbReference type="Pfam" id="PF08281">
    <property type="entry name" value="Sigma70_r4_2"/>
    <property type="match status" value="1"/>
</dbReference>
<dbReference type="InterPro" id="IPR036388">
    <property type="entry name" value="WH-like_DNA-bd_sf"/>
</dbReference>
<dbReference type="GO" id="GO:0043531">
    <property type="term" value="F:ADP binding"/>
    <property type="evidence" value="ECO:0007669"/>
    <property type="project" value="InterPro"/>
</dbReference>
<dbReference type="Pfam" id="PF13191">
    <property type="entry name" value="AAA_16"/>
    <property type="match status" value="1"/>
</dbReference>
<dbReference type="GO" id="GO:0016987">
    <property type="term" value="F:sigma factor activity"/>
    <property type="evidence" value="ECO:0007669"/>
    <property type="project" value="InterPro"/>
</dbReference>
<dbReference type="EMBL" id="ANNX02000045">
    <property type="protein sequence ID" value="KYC37824.1"/>
    <property type="molecule type" value="Genomic_DNA"/>
</dbReference>
<dbReference type="OrthoDB" id="2893300at2"/>
<dbReference type="Proteomes" id="UP000076925">
    <property type="component" value="Unassembled WGS sequence"/>
</dbReference>
<gene>
    <name evidence="3" type="ORF">WA1_04760</name>
</gene>
<evidence type="ECO:0000259" key="2">
    <source>
        <dbReference type="Pfam" id="PF13191"/>
    </source>
</evidence>
<dbReference type="GO" id="GO:0003677">
    <property type="term" value="F:DNA binding"/>
    <property type="evidence" value="ECO:0007669"/>
    <property type="project" value="InterPro"/>
</dbReference>
<dbReference type="SUPFAM" id="SSF48452">
    <property type="entry name" value="TPR-like"/>
    <property type="match status" value="1"/>
</dbReference>
<dbReference type="PANTHER" id="PTHR47691:SF3">
    <property type="entry name" value="HTH-TYPE TRANSCRIPTIONAL REGULATOR RV0890C-RELATED"/>
    <property type="match status" value="1"/>
</dbReference>
<feature type="domain" description="RNA polymerase sigma factor 70 region 4 type 2" evidence="1">
    <location>
        <begin position="15"/>
        <end position="48"/>
    </location>
</feature>
<proteinExistence type="predicted"/>
<dbReference type="InterPro" id="IPR013324">
    <property type="entry name" value="RNA_pol_sigma_r3/r4-like"/>
</dbReference>
<dbReference type="GO" id="GO:0006352">
    <property type="term" value="P:DNA-templated transcription initiation"/>
    <property type="evidence" value="ECO:0007669"/>
    <property type="project" value="InterPro"/>
</dbReference>
<dbReference type="InterPro" id="IPR027417">
    <property type="entry name" value="P-loop_NTPase"/>
</dbReference>
<evidence type="ECO:0000259" key="1">
    <source>
        <dbReference type="Pfam" id="PF08281"/>
    </source>
</evidence>
<dbReference type="Gene3D" id="1.10.10.10">
    <property type="entry name" value="Winged helix-like DNA-binding domain superfamily/Winged helix DNA-binding domain"/>
    <property type="match status" value="1"/>
</dbReference>
<protein>
    <submittedName>
        <fullName evidence="3">RNA polymerase subunit sigma-24</fullName>
    </submittedName>
</protein>
<dbReference type="InterPro" id="IPR013249">
    <property type="entry name" value="RNA_pol_sigma70_r4_t2"/>
</dbReference>
<accession>A0A139WZE1</accession>
<dbReference type="PANTHER" id="PTHR47691">
    <property type="entry name" value="REGULATOR-RELATED"/>
    <property type="match status" value="1"/>
</dbReference>
<comment type="caution">
    <text evidence="3">The sequence shown here is derived from an EMBL/GenBank/DDBJ whole genome shotgun (WGS) entry which is preliminary data.</text>
</comment>
<organism evidence="3 4">
    <name type="scientific">Scytonema hofmannii PCC 7110</name>
    <dbReference type="NCBI Taxonomy" id="128403"/>
    <lineage>
        <taxon>Bacteria</taxon>
        <taxon>Bacillati</taxon>
        <taxon>Cyanobacteriota</taxon>
        <taxon>Cyanophyceae</taxon>
        <taxon>Nostocales</taxon>
        <taxon>Scytonemataceae</taxon>
        <taxon>Scytonema</taxon>
    </lineage>
</organism>
<keyword evidence="4" id="KW-1185">Reference proteome</keyword>
<dbReference type="SUPFAM" id="SSF88659">
    <property type="entry name" value="Sigma3 and sigma4 domains of RNA polymerase sigma factors"/>
    <property type="match status" value="1"/>
</dbReference>